<evidence type="ECO:0008006" key="3">
    <source>
        <dbReference type="Google" id="ProtNLM"/>
    </source>
</evidence>
<feature type="transmembrane region" description="Helical" evidence="1">
    <location>
        <begin position="111"/>
        <end position="136"/>
    </location>
</feature>
<evidence type="ECO:0000313" key="2">
    <source>
        <dbReference type="EMBL" id="VAW08920.1"/>
    </source>
</evidence>
<evidence type="ECO:0000256" key="1">
    <source>
        <dbReference type="SAM" id="Phobius"/>
    </source>
</evidence>
<keyword evidence="1" id="KW-0472">Membrane</keyword>
<dbReference type="AlphaFoldDB" id="A0A3B0SWN8"/>
<feature type="transmembrane region" description="Helical" evidence="1">
    <location>
        <begin position="319"/>
        <end position="338"/>
    </location>
</feature>
<accession>A0A3B0SWN8</accession>
<protein>
    <recommendedName>
        <fullName evidence="3">ABC-type transport system involved in multi-copper enzyme maturation, permease component</fullName>
    </recommendedName>
</protein>
<proteinExistence type="predicted"/>
<feature type="transmembrane region" description="Helical" evidence="1">
    <location>
        <begin position="64"/>
        <end position="90"/>
    </location>
</feature>
<organism evidence="2">
    <name type="scientific">hydrothermal vent metagenome</name>
    <dbReference type="NCBI Taxonomy" id="652676"/>
    <lineage>
        <taxon>unclassified sequences</taxon>
        <taxon>metagenomes</taxon>
        <taxon>ecological metagenomes</taxon>
    </lineage>
</organism>
<dbReference type="GO" id="GO:0140359">
    <property type="term" value="F:ABC-type transporter activity"/>
    <property type="evidence" value="ECO:0007669"/>
    <property type="project" value="InterPro"/>
</dbReference>
<dbReference type="GO" id="GO:0005886">
    <property type="term" value="C:plasma membrane"/>
    <property type="evidence" value="ECO:0007669"/>
    <property type="project" value="UniProtKB-SubCell"/>
</dbReference>
<dbReference type="EMBL" id="UOEK01000508">
    <property type="protein sequence ID" value="VAW08920.1"/>
    <property type="molecule type" value="Genomic_DNA"/>
</dbReference>
<keyword evidence="1" id="KW-1133">Transmembrane helix</keyword>
<feature type="transmembrane region" description="Helical" evidence="1">
    <location>
        <begin position="180"/>
        <end position="200"/>
    </location>
</feature>
<gene>
    <name evidence="2" type="ORF">MNBD_ACTINO02-2483</name>
</gene>
<reference evidence="2" key="1">
    <citation type="submission" date="2018-06" db="EMBL/GenBank/DDBJ databases">
        <authorList>
            <person name="Zhirakovskaya E."/>
        </authorList>
    </citation>
    <scope>NUCLEOTIDE SEQUENCE</scope>
</reference>
<dbReference type="PANTHER" id="PTHR43471">
    <property type="entry name" value="ABC TRANSPORTER PERMEASE"/>
    <property type="match status" value="1"/>
</dbReference>
<name>A0A3B0SWN8_9ZZZZ</name>
<feature type="transmembrane region" description="Helical" evidence="1">
    <location>
        <begin position="148"/>
        <end position="168"/>
    </location>
</feature>
<feature type="transmembrane region" description="Helical" evidence="1">
    <location>
        <begin position="20"/>
        <end position="37"/>
    </location>
</feature>
<dbReference type="PANTHER" id="PTHR43471:SF12">
    <property type="entry name" value="HYPOTHETICAL MEMBRANE PROTEIN, CONSERVED"/>
    <property type="match status" value="1"/>
</dbReference>
<keyword evidence="1" id="KW-0812">Transmembrane</keyword>
<sequence>MNPVTLREMRERFRTLRTPVVMSLFVAIFGGIVWLSYSGSRQASYFLFGRAVAPSVITESAGRLIFRVLLLALLTAVVFVVPAQAAPSIIGEKERRTFKLLQVSQMSALQIVLGKVTAAIAYLGLLVITTLPLFAIPFAMGGATVGDVVRGMTVIAVTGFTVATVSVWRSSRARSTQSAVVGSYLLVAVLIVGSAIALAVEGTVVDGPESVTVYTGVVPQDGGRELISVWFNPYLALVDSTSNVLVFQQDPLGGTPYSLFERVLLKRQGVAFNSFGGGFEREIFVDGPGFGGGGFIGGDFGPGFNNADTTIVRRRGDVWVGYLVLMLGISGLALWATVRMVRVPTRSERTLGKRRRRNTNASS</sequence>